<keyword evidence="1" id="KW-1015">Disulfide bond</keyword>
<dbReference type="EnsemblMetazoa" id="XM_030990258">
    <property type="protein sequence ID" value="XP_030846118"/>
    <property type="gene ID" value="LOC100891318"/>
</dbReference>
<protein>
    <recommendedName>
        <fullName evidence="3">CTCK domain-containing protein</fullName>
    </recommendedName>
</protein>
<dbReference type="GeneID" id="100891318"/>
<dbReference type="Proteomes" id="UP000007110">
    <property type="component" value="Unassembled WGS sequence"/>
</dbReference>
<dbReference type="InterPro" id="IPR006207">
    <property type="entry name" value="Cys_knot_C"/>
</dbReference>
<evidence type="ECO:0000313" key="4">
    <source>
        <dbReference type="EnsemblMetazoa" id="XP_030846118"/>
    </source>
</evidence>
<dbReference type="PROSITE" id="PS01225">
    <property type="entry name" value="CTCK_2"/>
    <property type="match status" value="1"/>
</dbReference>
<name>A0A7M7P4S3_STRPU</name>
<evidence type="ECO:0000256" key="2">
    <source>
        <dbReference type="PROSITE-ProRule" id="PRU00039"/>
    </source>
</evidence>
<reference evidence="5" key="1">
    <citation type="submission" date="2015-02" db="EMBL/GenBank/DDBJ databases">
        <title>Genome sequencing for Strongylocentrotus purpuratus.</title>
        <authorList>
            <person name="Murali S."/>
            <person name="Liu Y."/>
            <person name="Vee V."/>
            <person name="English A."/>
            <person name="Wang M."/>
            <person name="Skinner E."/>
            <person name="Han Y."/>
            <person name="Muzny D.M."/>
            <person name="Worley K.C."/>
            <person name="Gibbs R.A."/>
        </authorList>
    </citation>
    <scope>NUCLEOTIDE SEQUENCE</scope>
</reference>
<comment type="caution">
    <text evidence="2">Lacks conserved residue(s) required for the propagation of feature annotation.</text>
</comment>
<dbReference type="PROSITE" id="PS01185">
    <property type="entry name" value="CTCK_1"/>
    <property type="match status" value="1"/>
</dbReference>
<reference evidence="4" key="2">
    <citation type="submission" date="2021-01" db="UniProtKB">
        <authorList>
            <consortium name="EnsemblMetazoa"/>
        </authorList>
    </citation>
    <scope>IDENTIFICATION</scope>
</reference>
<accession>A0A7M7P4S3</accession>
<keyword evidence="5" id="KW-1185">Reference proteome</keyword>
<dbReference type="AlphaFoldDB" id="A0A7M7P4S3"/>
<evidence type="ECO:0000259" key="3">
    <source>
        <dbReference type="PROSITE" id="PS01225"/>
    </source>
</evidence>
<organism evidence="4 5">
    <name type="scientific">Strongylocentrotus purpuratus</name>
    <name type="common">Purple sea urchin</name>
    <dbReference type="NCBI Taxonomy" id="7668"/>
    <lineage>
        <taxon>Eukaryota</taxon>
        <taxon>Metazoa</taxon>
        <taxon>Echinodermata</taxon>
        <taxon>Eleutherozoa</taxon>
        <taxon>Echinozoa</taxon>
        <taxon>Echinoidea</taxon>
        <taxon>Euechinoidea</taxon>
        <taxon>Echinacea</taxon>
        <taxon>Camarodonta</taxon>
        <taxon>Echinidea</taxon>
        <taxon>Strongylocentrotidae</taxon>
        <taxon>Strongylocentrotus</taxon>
    </lineage>
</organism>
<evidence type="ECO:0000256" key="1">
    <source>
        <dbReference type="ARBA" id="ARBA00023157"/>
    </source>
</evidence>
<sequence>MTCDEMSGIVAQQKACNVECDGSLIHIPDQCCPECVPTKKPGCEVTYSNKTLEFERFGSSCRSTSPVLLGECSGGCVSSVDSNQQSDCECCQVIQTTQITVPFRCANGSLGSKNENSITQCLCMKCPQ</sequence>
<proteinExistence type="predicted"/>
<dbReference type="SMART" id="SM00041">
    <property type="entry name" value="CT"/>
    <property type="match status" value="1"/>
</dbReference>
<feature type="domain" description="CTCK" evidence="3">
    <location>
        <begin position="43"/>
        <end position="127"/>
    </location>
</feature>
<dbReference type="RefSeq" id="XP_030846118.1">
    <property type="nucleotide sequence ID" value="XM_030990258.1"/>
</dbReference>
<evidence type="ECO:0000313" key="5">
    <source>
        <dbReference type="Proteomes" id="UP000007110"/>
    </source>
</evidence>